<dbReference type="AlphaFoldDB" id="A0A1L9VMA6"/>
<dbReference type="GeneID" id="34462622"/>
<name>A0A1L9VMA6_ASPGL</name>
<keyword evidence="2" id="KW-1185">Reference proteome</keyword>
<dbReference type="Proteomes" id="UP000184300">
    <property type="component" value="Unassembled WGS sequence"/>
</dbReference>
<protein>
    <submittedName>
        <fullName evidence="1">Uncharacterized protein</fullName>
    </submittedName>
</protein>
<reference evidence="2" key="1">
    <citation type="journal article" date="2017" name="Genome Biol.">
        <title>Comparative genomics reveals high biological diversity and specific adaptations in the industrially and medically important fungal genus Aspergillus.</title>
        <authorList>
            <person name="de Vries R.P."/>
            <person name="Riley R."/>
            <person name="Wiebenga A."/>
            <person name="Aguilar-Osorio G."/>
            <person name="Amillis S."/>
            <person name="Uchima C.A."/>
            <person name="Anderluh G."/>
            <person name="Asadollahi M."/>
            <person name="Askin M."/>
            <person name="Barry K."/>
            <person name="Battaglia E."/>
            <person name="Bayram O."/>
            <person name="Benocci T."/>
            <person name="Braus-Stromeyer S.A."/>
            <person name="Caldana C."/>
            <person name="Canovas D."/>
            <person name="Cerqueira G.C."/>
            <person name="Chen F."/>
            <person name="Chen W."/>
            <person name="Choi C."/>
            <person name="Clum A."/>
            <person name="Dos Santos R.A."/>
            <person name="Damasio A.R."/>
            <person name="Diallinas G."/>
            <person name="Emri T."/>
            <person name="Fekete E."/>
            <person name="Flipphi M."/>
            <person name="Freyberg S."/>
            <person name="Gallo A."/>
            <person name="Gournas C."/>
            <person name="Habgood R."/>
            <person name="Hainaut M."/>
            <person name="Harispe M.L."/>
            <person name="Henrissat B."/>
            <person name="Hilden K.S."/>
            <person name="Hope R."/>
            <person name="Hossain A."/>
            <person name="Karabika E."/>
            <person name="Karaffa L."/>
            <person name="Karanyi Z."/>
            <person name="Krasevec N."/>
            <person name="Kuo A."/>
            <person name="Kusch H."/>
            <person name="LaButti K."/>
            <person name="Lagendijk E.L."/>
            <person name="Lapidus A."/>
            <person name="Levasseur A."/>
            <person name="Lindquist E."/>
            <person name="Lipzen A."/>
            <person name="Logrieco A.F."/>
            <person name="MacCabe A."/>
            <person name="Maekelae M.R."/>
            <person name="Malavazi I."/>
            <person name="Melin P."/>
            <person name="Meyer V."/>
            <person name="Mielnichuk N."/>
            <person name="Miskei M."/>
            <person name="Molnar A.P."/>
            <person name="Mule G."/>
            <person name="Ngan C.Y."/>
            <person name="Orejas M."/>
            <person name="Orosz E."/>
            <person name="Ouedraogo J.P."/>
            <person name="Overkamp K.M."/>
            <person name="Park H.-S."/>
            <person name="Perrone G."/>
            <person name="Piumi F."/>
            <person name="Punt P.J."/>
            <person name="Ram A.F."/>
            <person name="Ramon A."/>
            <person name="Rauscher S."/>
            <person name="Record E."/>
            <person name="Riano-Pachon D.M."/>
            <person name="Robert V."/>
            <person name="Roehrig J."/>
            <person name="Ruller R."/>
            <person name="Salamov A."/>
            <person name="Salih N.S."/>
            <person name="Samson R.A."/>
            <person name="Sandor E."/>
            <person name="Sanguinetti M."/>
            <person name="Schuetze T."/>
            <person name="Sepcic K."/>
            <person name="Shelest E."/>
            <person name="Sherlock G."/>
            <person name="Sophianopoulou V."/>
            <person name="Squina F.M."/>
            <person name="Sun H."/>
            <person name="Susca A."/>
            <person name="Todd R.B."/>
            <person name="Tsang A."/>
            <person name="Unkles S.E."/>
            <person name="van de Wiele N."/>
            <person name="van Rossen-Uffink D."/>
            <person name="Oliveira J.V."/>
            <person name="Vesth T.C."/>
            <person name="Visser J."/>
            <person name="Yu J.-H."/>
            <person name="Zhou M."/>
            <person name="Andersen M.R."/>
            <person name="Archer D.B."/>
            <person name="Baker S.E."/>
            <person name="Benoit I."/>
            <person name="Brakhage A.A."/>
            <person name="Braus G.H."/>
            <person name="Fischer R."/>
            <person name="Frisvad J.C."/>
            <person name="Goldman G.H."/>
            <person name="Houbraken J."/>
            <person name="Oakley B."/>
            <person name="Pocsi I."/>
            <person name="Scazzocchio C."/>
            <person name="Seiboth B."/>
            <person name="vanKuyk P.A."/>
            <person name="Wortman J."/>
            <person name="Dyer P.S."/>
            <person name="Grigoriev I.V."/>
        </authorList>
    </citation>
    <scope>NUCLEOTIDE SEQUENCE [LARGE SCALE GENOMIC DNA]</scope>
    <source>
        <strain evidence="2">CBS 516.65</strain>
    </source>
</reference>
<dbReference type="EMBL" id="KV878895">
    <property type="protein sequence ID" value="OJJ85035.1"/>
    <property type="molecule type" value="Genomic_DNA"/>
</dbReference>
<dbReference type="RefSeq" id="XP_022401733.1">
    <property type="nucleotide sequence ID" value="XM_022546361.1"/>
</dbReference>
<gene>
    <name evidence="1" type="ORF">ASPGLDRAFT_46014</name>
</gene>
<proteinExistence type="predicted"/>
<evidence type="ECO:0000313" key="2">
    <source>
        <dbReference type="Proteomes" id="UP000184300"/>
    </source>
</evidence>
<accession>A0A1L9VMA6</accession>
<dbReference type="VEuPathDB" id="FungiDB:ASPGLDRAFT_46014"/>
<sequence>MALPTPPTNQQATPQQSYLNDTQPYLDDIMTSPAKGFAAYTVGATSRNVPKTMRIAMDRDDKVKWLHAMEKEIAKLESKGIFER</sequence>
<organism evidence="1 2">
    <name type="scientific">Aspergillus glaucus CBS 516.65</name>
    <dbReference type="NCBI Taxonomy" id="1160497"/>
    <lineage>
        <taxon>Eukaryota</taxon>
        <taxon>Fungi</taxon>
        <taxon>Dikarya</taxon>
        <taxon>Ascomycota</taxon>
        <taxon>Pezizomycotina</taxon>
        <taxon>Eurotiomycetes</taxon>
        <taxon>Eurotiomycetidae</taxon>
        <taxon>Eurotiales</taxon>
        <taxon>Aspergillaceae</taxon>
        <taxon>Aspergillus</taxon>
        <taxon>Aspergillus subgen. Aspergillus</taxon>
    </lineage>
</organism>
<evidence type="ECO:0000313" key="1">
    <source>
        <dbReference type="EMBL" id="OJJ85035.1"/>
    </source>
</evidence>